<sequence length="421" mass="47785">MGLSFRLTAVKELKKRKKKLEEVGARRCRRGAPGVAILQIPEDLLTEILLRLPAKSLMRLKCVSKLWSSLISSRRFTNLFLKTRQQRRLFMHLVNKENHSEFALFSSSSPNPYSDRAVSVLKRDLNMPWMLGGEFVSALRGLLCVRVQGRLLICNLTTKQLVELPTIIRRTRLGGVLPNNDNNVWDYFCHDPVHDEYKALNIVWEESKEEGKVVRSEHHVLVLGPGVSWRCIQSSTAIPPHRPCSQGISINGVLYYGACIDNNNTSVVMSFDLRSEEFTLIKLPLDVVMTSSPNLMNYGGKIAVFDYSVSLLATNGTVDLWTLEDGGKSIWSNKMSLVLPVSQMNFASNNHLKMQSTTRSGEVRLAKATIVFNQHVFYVTYDFERNMVTSRFKLKPLSASIGTCLRTNFWDDTESIMYLET</sequence>
<proteinExistence type="predicted"/>
<reference evidence="3" key="2">
    <citation type="submission" date="2025-08" db="UniProtKB">
        <authorList>
            <consortium name="RefSeq"/>
        </authorList>
    </citation>
    <scope>IDENTIFICATION</scope>
    <source>
        <tissue evidence="3">Leaf</tissue>
    </source>
</reference>
<dbReference type="Pfam" id="PF08268">
    <property type="entry name" value="FBA_3"/>
    <property type="match status" value="1"/>
</dbReference>
<dbReference type="Gene3D" id="1.20.1280.50">
    <property type="match status" value="1"/>
</dbReference>
<dbReference type="InterPro" id="IPR017451">
    <property type="entry name" value="F-box-assoc_interact_dom"/>
</dbReference>
<evidence type="ECO:0000313" key="2">
    <source>
        <dbReference type="Proteomes" id="UP000504610"/>
    </source>
</evidence>
<dbReference type="AlphaFoldDB" id="A0A6J0JHR0"/>
<dbReference type="InterPro" id="IPR013187">
    <property type="entry name" value="F-box-assoc_dom_typ3"/>
</dbReference>
<dbReference type="NCBIfam" id="TIGR01640">
    <property type="entry name" value="F_box_assoc_1"/>
    <property type="match status" value="1"/>
</dbReference>
<feature type="domain" description="F-box" evidence="1">
    <location>
        <begin position="34"/>
        <end position="83"/>
    </location>
</feature>
<dbReference type="GeneID" id="108807391"/>
<dbReference type="InterPro" id="IPR001810">
    <property type="entry name" value="F-box_dom"/>
</dbReference>
<protein>
    <submittedName>
        <fullName evidence="3">F-box protein At3g52320</fullName>
    </submittedName>
</protein>
<gene>
    <name evidence="3" type="primary">LOC108807391</name>
</gene>
<dbReference type="Proteomes" id="UP000504610">
    <property type="component" value="Chromosome 6"/>
</dbReference>
<evidence type="ECO:0000313" key="3">
    <source>
        <dbReference type="RefSeq" id="XP_018435173.1"/>
    </source>
</evidence>
<dbReference type="PANTHER" id="PTHR31111">
    <property type="entry name" value="BNAA05G37150D PROTEIN-RELATED"/>
    <property type="match status" value="1"/>
</dbReference>
<dbReference type="SMART" id="SM00256">
    <property type="entry name" value="FBOX"/>
    <property type="match status" value="1"/>
</dbReference>
<dbReference type="PROSITE" id="PS50181">
    <property type="entry name" value="FBOX"/>
    <property type="match status" value="1"/>
</dbReference>
<reference evidence="2" key="1">
    <citation type="journal article" date="2019" name="Database">
        <title>The radish genome database (RadishGD): an integrated information resource for radish genomics.</title>
        <authorList>
            <person name="Yu H.J."/>
            <person name="Baek S."/>
            <person name="Lee Y.J."/>
            <person name="Cho A."/>
            <person name="Mun J.H."/>
        </authorList>
    </citation>
    <scope>NUCLEOTIDE SEQUENCE [LARGE SCALE GENOMIC DNA]</scope>
    <source>
        <strain evidence="2">cv. WK10039</strain>
    </source>
</reference>
<dbReference type="CDD" id="cd22157">
    <property type="entry name" value="F-box_AtFBW1-like"/>
    <property type="match status" value="1"/>
</dbReference>
<dbReference type="OrthoDB" id="1102159at2759"/>
<name>A0A6J0JHR0_RAPSA</name>
<organism evidence="2 3">
    <name type="scientific">Raphanus sativus</name>
    <name type="common">Radish</name>
    <name type="synonym">Raphanus raphanistrum var. sativus</name>
    <dbReference type="NCBI Taxonomy" id="3726"/>
    <lineage>
        <taxon>Eukaryota</taxon>
        <taxon>Viridiplantae</taxon>
        <taxon>Streptophyta</taxon>
        <taxon>Embryophyta</taxon>
        <taxon>Tracheophyta</taxon>
        <taxon>Spermatophyta</taxon>
        <taxon>Magnoliopsida</taxon>
        <taxon>eudicotyledons</taxon>
        <taxon>Gunneridae</taxon>
        <taxon>Pentapetalae</taxon>
        <taxon>rosids</taxon>
        <taxon>malvids</taxon>
        <taxon>Brassicales</taxon>
        <taxon>Brassicaceae</taxon>
        <taxon>Brassiceae</taxon>
        <taxon>Raphanus</taxon>
    </lineage>
</organism>
<accession>A0A6J0JHR0</accession>
<dbReference type="RefSeq" id="XP_018435173.1">
    <property type="nucleotide sequence ID" value="XM_018579671.2"/>
</dbReference>
<dbReference type="SUPFAM" id="SSF81383">
    <property type="entry name" value="F-box domain"/>
    <property type="match status" value="1"/>
</dbReference>
<keyword evidence="2" id="KW-1185">Reference proteome</keyword>
<evidence type="ECO:0000259" key="1">
    <source>
        <dbReference type="PROSITE" id="PS50181"/>
    </source>
</evidence>
<dbReference type="PANTHER" id="PTHR31111:SF25">
    <property type="entry name" value="F-BOX ASSOCIATED UBIQUITINATION EFFECTOR FAMILY PROTEIN"/>
    <property type="match status" value="1"/>
</dbReference>
<dbReference type="KEGG" id="rsz:108807391"/>
<dbReference type="Pfam" id="PF00646">
    <property type="entry name" value="F-box"/>
    <property type="match status" value="1"/>
</dbReference>
<dbReference type="InterPro" id="IPR036047">
    <property type="entry name" value="F-box-like_dom_sf"/>
</dbReference>